<accession>A0A8J3B263</accession>
<dbReference type="InterPro" id="IPR027417">
    <property type="entry name" value="P-loop_NTPase"/>
</dbReference>
<dbReference type="Gene3D" id="3.40.50.300">
    <property type="entry name" value="P-loop containing nucleotide triphosphate hydrolases"/>
    <property type="match status" value="1"/>
</dbReference>
<keyword evidence="3" id="KW-0418">Kinase</keyword>
<dbReference type="SUPFAM" id="SSF56300">
    <property type="entry name" value="Metallo-dependent phosphatases"/>
    <property type="match status" value="1"/>
</dbReference>
<dbReference type="InterPro" id="IPR041780">
    <property type="entry name" value="MPP_PrpE-like"/>
</dbReference>
<dbReference type="Gene3D" id="3.30.470.30">
    <property type="entry name" value="DNA ligase/mRNA capping enzyme"/>
    <property type="match status" value="2"/>
</dbReference>
<dbReference type="Pfam" id="PF00149">
    <property type="entry name" value="Metallophos"/>
    <property type="match status" value="1"/>
</dbReference>
<evidence type="ECO:0000313" key="4">
    <source>
        <dbReference type="Proteomes" id="UP000649739"/>
    </source>
</evidence>
<dbReference type="PANTHER" id="PTHR42850">
    <property type="entry name" value="METALLOPHOSPHOESTERASE"/>
    <property type="match status" value="1"/>
</dbReference>
<dbReference type="GO" id="GO:0005737">
    <property type="term" value="C:cytoplasm"/>
    <property type="evidence" value="ECO:0007669"/>
    <property type="project" value="TreeGrafter"/>
</dbReference>
<dbReference type="InterPro" id="IPR004843">
    <property type="entry name" value="Calcineurin-like_PHP"/>
</dbReference>
<dbReference type="Proteomes" id="UP000649739">
    <property type="component" value="Unassembled WGS sequence"/>
</dbReference>
<dbReference type="Pfam" id="PF16542">
    <property type="entry name" value="PNKP_ligase"/>
    <property type="match status" value="1"/>
</dbReference>
<evidence type="ECO:0000313" key="3">
    <source>
        <dbReference type="EMBL" id="GGJ79312.1"/>
    </source>
</evidence>
<feature type="domain" description="Polynucleotide kinase-phosphatase ligase" evidence="2">
    <location>
        <begin position="464"/>
        <end position="839"/>
    </location>
</feature>
<evidence type="ECO:0000259" key="2">
    <source>
        <dbReference type="Pfam" id="PF16542"/>
    </source>
</evidence>
<dbReference type="CDD" id="cd07423">
    <property type="entry name" value="MPP_Prp_like"/>
    <property type="match status" value="1"/>
</dbReference>
<organism evidence="3 4">
    <name type="scientific">Pilimelia anulata</name>
    <dbReference type="NCBI Taxonomy" id="53371"/>
    <lineage>
        <taxon>Bacteria</taxon>
        <taxon>Bacillati</taxon>
        <taxon>Actinomycetota</taxon>
        <taxon>Actinomycetes</taxon>
        <taxon>Micromonosporales</taxon>
        <taxon>Micromonosporaceae</taxon>
        <taxon>Pilimelia</taxon>
    </lineage>
</organism>
<dbReference type="InterPro" id="IPR050126">
    <property type="entry name" value="Ap4A_hydrolase"/>
</dbReference>
<dbReference type="Pfam" id="PF13671">
    <property type="entry name" value="AAA_33"/>
    <property type="match status" value="1"/>
</dbReference>
<feature type="domain" description="Calcineurin-like phosphoesterase" evidence="1">
    <location>
        <begin position="182"/>
        <end position="377"/>
    </location>
</feature>
<dbReference type="SUPFAM" id="SSF56091">
    <property type="entry name" value="DNA ligase/mRNA capping enzyme, catalytic domain"/>
    <property type="match status" value="1"/>
</dbReference>
<dbReference type="SUPFAM" id="SSF52540">
    <property type="entry name" value="P-loop containing nucleoside triphosphate hydrolases"/>
    <property type="match status" value="1"/>
</dbReference>
<sequence>MTALEIPELALVVLVGASGSGKSTFARRHFAPSEVLSSDAFRLMVGDDENDQSVSAAAFDALHHVAGHRLRLGRLTVVDATNVQAHARAALVRVAREHDVLPVAIVLDVPEGVCWERTRARPDRDIGRAVIARMDRDLRRSVRGLGREGFRTVHLLRGVEGVDAARIERQRLYNDRRDLTGPFDVVGDVHGCRAELVALLERLGWRVAFDEAGRPVDAAHPQGRTAVFVGDLVDRGPDSPGVLRLVMGMVAAGHALCVPGNHEQKLLRKLRGRGVTVSHGLAETLAQLDAEPPGFTAGVAAFIDGLISHYVLDGGRLVVAHAGLKEAYHGRASARVRAFALYGETTGETDEYGLPVRYPWADEYRGAAAVVYGHVPTPEPEWVNNTLCLDTGCVFGGALTALRWPERELVAVPAAREYYAPVKPLRPAEPARDATTLDLTDVAGRRHLDTGYGPVTVAAENAAAALEVMSRFAIDPRWLVWLPPTMAPSSSATVDGYLEHPQQALDDYRRAGVARVVCEEKHMGSRAVLLVHRDADAPPGRFGEGGGAVWTRTGRPFFADPAANAALLADARTAAEKAGLFAEHGDWLLLDGELLPWSAKAGELIRTRFANVAAAGRAALPAALDLLDAAAARGLDVADLRGRLAARREHVDRYTAAYRAYVRPTAGLDGVTLAPFALLASAAGAHTDRDHGWHLAVADRLVAADPGRFTPTRRLVADTGDPASVAAATDWWTDLTAAGGEGMVVKPYAGPAAADARGRLHQPGIKCRGREYLRLIYGPDYTEPDRLAARRDRNLGRKRGLALREHKLGLAALDRLAAGEPLWRVHEPVFAVLAAESEPVDPRL</sequence>
<dbReference type="GO" id="GO:0016301">
    <property type="term" value="F:kinase activity"/>
    <property type="evidence" value="ECO:0007669"/>
    <property type="project" value="UniProtKB-KW"/>
</dbReference>
<gene>
    <name evidence="3" type="ORF">GCM10010123_06600</name>
</gene>
<keyword evidence="4" id="KW-1185">Reference proteome</keyword>
<dbReference type="InterPro" id="IPR029052">
    <property type="entry name" value="Metallo-depent_PP-like"/>
</dbReference>
<dbReference type="AlphaFoldDB" id="A0A8J3B263"/>
<evidence type="ECO:0000259" key="1">
    <source>
        <dbReference type="Pfam" id="PF00149"/>
    </source>
</evidence>
<proteinExistence type="predicted"/>
<dbReference type="Gene3D" id="3.60.21.10">
    <property type="match status" value="1"/>
</dbReference>
<dbReference type="RefSeq" id="WP_189168477.1">
    <property type="nucleotide sequence ID" value="NZ_BMQB01000001.1"/>
</dbReference>
<keyword evidence="3" id="KW-0808">Transferase</keyword>
<dbReference type="GO" id="GO:0016791">
    <property type="term" value="F:phosphatase activity"/>
    <property type="evidence" value="ECO:0007669"/>
    <property type="project" value="TreeGrafter"/>
</dbReference>
<dbReference type="InterPro" id="IPR032380">
    <property type="entry name" value="PNKP_ligase_dom"/>
</dbReference>
<dbReference type="InterPro" id="IPR024028">
    <property type="entry name" value="PNKP_bac"/>
</dbReference>
<reference evidence="3" key="2">
    <citation type="submission" date="2020-09" db="EMBL/GenBank/DDBJ databases">
        <authorList>
            <person name="Sun Q."/>
            <person name="Ohkuma M."/>
        </authorList>
    </citation>
    <scope>NUCLEOTIDE SEQUENCE</scope>
    <source>
        <strain evidence="3">JCM 3090</strain>
    </source>
</reference>
<reference evidence="3" key="1">
    <citation type="journal article" date="2014" name="Int. J. Syst. Evol. Microbiol.">
        <title>Complete genome sequence of Corynebacterium casei LMG S-19264T (=DSM 44701T), isolated from a smear-ripened cheese.</title>
        <authorList>
            <consortium name="US DOE Joint Genome Institute (JGI-PGF)"/>
            <person name="Walter F."/>
            <person name="Albersmeier A."/>
            <person name="Kalinowski J."/>
            <person name="Ruckert C."/>
        </authorList>
    </citation>
    <scope>NUCLEOTIDE SEQUENCE</scope>
    <source>
        <strain evidence="3">JCM 3090</strain>
    </source>
</reference>
<dbReference type="NCBIfam" id="TIGR04075">
    <property type="entry name" value="bacter_Pnkp"/>
    <property type="match status" value="1"/>
</dbReference>
<comment type="caution">
    <text evidence="3">The sequence shown here is derived from an EMBL/GenBank/DDBJ whole genome shotgun (WGS) entry which is preliminary data.</text>
</comment>
<dbReference type="EMBL" id="BMQB01000001">
    <property type="protein sequence ID" value="GGJ79312.1"/>
    <property type="molecule type" value="Genomic_DNA"/>
</dbReference>
<dbReference type="PANTHER" id="PTHR42850:SF7">
    <property type="entry name" value="BIS(5'-NUCLEOSYL)-TETRAPHOSPHATASE PRPE [ASYMMETRICAL]"/>
    <property type="match status" value="1"/>
</dbReference>
<protein>
    <submittedName>
        <fullName evidence="3">Polynucleotide kinase-phosphatase</fullName>
    </submittedName>
</protein>
<name>A0A8J3B263_9ACTN</name>